<dbReference type="AlphaFoldDB" id="A0A2R4T1F9"/>
<proteinExistence type="predicted"/>
<name>A0A2R4T1F9_9ACTN</name>
<keyword evidence="1" id="KW-0812">Transmembrane</keyword>
<dbReference type="KEGG" id="slk:SLUN_12955"/>
<evidence type="ECO:0000256" key="1">
    <source>
        <dbReference type="SAM" id="Phobius"/>
    </source>
</evidence>
<evidence type="ECO:0008006" key="4">
    <source>
        <dbReference type="Google" id="ProtNLM"/>
    </source>
</evidence>
<dbReference type="OrthoDB" id="4249079at2"/>
<keyword evidence="1" id="KW-1133">Transmembrane helix</keyword>
<evidence type="ECO:0000313" key="2">
    <source>
        <dbReference type="EMBL" id="AVZ72966.1"/>
    </source>
</evidence>
<organism evidence="2 3">
    <name type="scientific">Streptomyces lunaelactis</name>
    <dbReference type="NCBI Taxonomy" id="1535768"/>
    <lineage>
        <taxon>Bacteria</taxon>
        <taxon>Bacillati</taxon>
        <taxon>Actinomycetota</taxon>
        <taxon>Actinomycetes</taxon>
        <taxon>Kitasatosporales</taxon>
        <taxon>Streptomycetaceae</taxon>
        <taxon>Streptomyces</taxon>
    </lineage>
</organism>
<dbReference type="EMBL" id="CP026304">
    <property type="protein sequence ID" value="AVZ72966.1"/>
    <property type="molecule type" value="Genomic_DNA"/>
</dbReference>
<protein>
    <recommendedName>
        <fullName evidence="4">DUF2637 domain-containing protein</fullName>
    </recommendedName>
</protein>
<reference evidence="2 3" key="1">
    <citation type="submission" date="2018-01" db="EMBL/GenBank/DDBJ databases">
        <title>Complete genome sequence of Streptomyces lunaelactis MM109T, a Ferroverdin A producer isolated from cave moonmilk deposits.</title>
        <authorList>
            <person name="Naome A."/>
            <person name="Martinet L."/>
            <person name="Maciejewska M."/>
            <person name="Anderssen S."/>
            <person name="Adam D."/>
            <person name="Tenconi E."/>
            <person name="Deflandre B."/>
            <person name="Arguelles-Arias A."/>
            <person name="Calusinska M."/>
            <person name="Copieters W."/>
            <person name="Karim L."/>
            <person name="Hanikenne M."/>
            <person name="Baurain D."/>
            <person name="van Wezel G."/>
            <person name="Smargiasso N."/>
            <person name="de Pauw E."/>
            <person name="Delfosse P."/>
            <person name="Rigali S."/>
        </authorList>
    </citation>
    <scope>NUCLEOTIDE SEQUENCE [LARGE SCALE GENOMIC DNA]</scope>
    <source>
        <strain evidence="2 3">MM109</strain>
    </source>
</reference>
<dbReference type="Proteomes" id="UP000244201">
    <property type="component" value="Chromosome"/>
</dbReference>
<dbReference type="GeneID" id="55656171"/>
<keyword evidence="1" id="KW-0472">Membrane</keyword>
<accession>A0A2R4T1F9</accession>
<evidence type="ECO:0000313" key="3">
    <source>
        <dbReference type="Proteomes" id="UP000244201"/>
    </source>
</evidence>
<feature type="transmembrane region" description="Helical" evidence="1">
    <location>
        <begin position="61"/>
        <end position="81"/>
    </location>
</feature>
<dbReference type="RefSeq" id="WP_108148644.1">
    <property type="nucleotide sequence ID" value="NZ_CP026304.1"/>
</dbReference>
<sequence>MSTNDTARKWLTRLSLAAGIAFTAHAEYDLARSLGADPAIAAMLPVAVDAYVMAALRWFKGFDIALSLTLMGAAQIAAHLLDARVMVVNIPVVVVVSLLVPIAIWRTHALAREEHAESTAEDTPASVTAPLVTRPLGGPEVSAEVSDEVTLTEAQARPALAPAPPVKPLVICGDRRVWPLVVTPRDTDDEVSDGVSGEVTERLPADAALAVIEKCWVRGTSPTETARVSTRSASYVKKVFGRLDEARGPQPMPGQMTLVPAEVAS</sequence>
<keyword evidence="3" id="KW-1185">Reference proteome</keyword>
<feature type="transmembrane region" description="Helical" evidence="1">
    <location>
        <begin position="87"/>
        <end position="105"/>
    </location>
</feature>
<gene>
    <name evidence="2" type="ORF">SLUN_12955</name>
</gene>